<evidence type="ECO:0000313" key="1">
    <source>
        <dbReference type="EMBL" id="GFF21794.1"/>
    </source>
</evidence>
<proteinExistence type="predicted"/>
<protein>
    <submittedName>
        <fullName evidence="1">Uncharacterized protein</fullName>
    </submittedName>
</protein>
<sequence length="146" mass="16949">MVRKKRPGKSAKYRLFLVASRTDLPNVSQPVDIPLAHQWNETGLNTRQLRPGLLGLADFRYHIAAALIPSTVWNNPELSFFQRFKEARYFEHLGKRENQISDNTWEEKDILKTVAIEECGWTDENLENVTNNCEYVLSFYTGLYLA</sequence>
<keyword evidence="2" id="KW-1185">Reference proteome</keyword>
<comment type="caution">
    <text evidence="1">The sequence shown here is derived from an EMBL/GenBank/DDBJ whole genome shotgun (WGS) entry which is preliminary data.</text>
</comment>
<evidence type="ECO:0000313" key="2">
    <source>
        <dbReference type="Proteomes" id="UP000452235"/>
    </source>
</evidence>
<dbReference type="EMBL" id="BLJY01000016">
    <property type="protein sequence ID" value="GFF21794.1"/>
    <property type="molecule type" value="Genomic_DNA"/>
</dbReference>
<name>A0A5M3ZDX3_ASPTE</name>
<dbReference type="Proteomes" id="UP000452235">
    <property type="component" value="Unassembled WGS sequence"/>
</dbReference>
<dbReference type="OrthoDB" id="10474175at2759"/>
<organism evidence="1 2">
    <name type="scientific">Aspergillus terreus</name>
    <dbReference type="NCBI Taxonomy" id="33178"/>
    <lineage>
        <taxon>Eukaryota</taxon>
        <taxon>Fungi</taxon>
        <taxon>Dikarya</taxon>
        <taxon>Ascomycota</taxon>
        <taxon>Pezizomycotina</taxon>
        <taxon>Eurotiomycetes</taxon>
        <taxon>Eurotiomycetidae</taxon>
        <taxon>Eurotiales</taxon>
        <taxon>Aspergillaceae</taxon>
        <taxon>Aspergillus</taxon>
        <taxon>Aspergillus subgen. Circumdati</taxon>
    </lineage>
</organism>
<gene>
    <name evidence="1" type="ORF">ATEIFO6365_0016011800</name>
</gene>
<dbReference type="AlphaFoldDB" id="A0A5M3ZDX3"/>
<reference evidence="1 2" key="1">
    <citation type="submission" date="2020-01" db="EMBL/GenBank/DDBJ databases">
        <title>Aspergillus terreus IFO 6365 whole genome shotgun sequence.</title>
        <authorList>
            <person name="Kanamasa S."/>
            <person name="Takahashi H."/>
        </authorList>
    </citation>
    <scope>NUCLEOTIDE SEQUENCE [LARGE SCALE GENOMIC DNA]</scope>
    <source>
        <strain evidence="1 2">IFO 6365</strain>
    </source>
</reference>
<accession>A0A5M3ZDX3</accession>